<keyword evidence="3" id="KW-1185">Reference proteome</keyword>
<organism evidence="2 3">
    <name type="scientific">Solimonas terrae</name>
    <dbReference type="NCBI Taxonomy" id="1396819"/>
    <lineage>
        <taxon>Bacteria</taxon>
        <taxon>Pseudomonadati</taxon>
        <taxon>Pseudomonadota</taxon>
        <taxon>Gammaproteobacteria</taxon>
        <taxon>Nevskiales</taxon>
        <taxon>Nevskiaceae</taxon>
        <taxon>Solimonas</taxon>
    </lineage>
</organism>
<dbReference type="InterPro" id="IPR051532">
    <property type="entry name" value="Ester_Hydrolysis_Enzymes"/>
</dbReference>
<gene>
    <name evidence="2" type="ORF">G7Y85_12450</name>
</gene>
<dbReference type="RefSeq" id="WP_166257349.1">
    <property type="nucleotide sequence ID" value="NZ_JAAMOW010000006.1"/>
</dbReference>
<feature type="domain" description="SGNH hydrolase-type esterase" evidence="1">
    <location>
        <begin position="37"/>
        <end position="187"/>
    </location>
</feature>
<dbReference type="Pfam" id="PF13472">
    <property type="entry name" value="Lipase_GDSL_2"/>
    <property type="match status" value="1"/>
</dbReference>
<dbReference type="GO" id="GO:0004622">
    <property type="term" value="F:phosphatidylcholine lysophospholipase activity"/>
    <property type="evidence" value="ECO:0007669"/>
    <property type="project" value="TreeGrafter"/>
</dbReference>
<dbReference type="PANTHER" id="PTHR30383">
    <property type="entry name" value="THIOESTERASE 1/PROTEASE 1/LYSOPHOSPHOLIPASE L1"/>
    <property type="match status" value="1"/>
</dbReference>
<dbReference type="EMBL" id="JAAMOW010000006">
    <property type="protein sequence ID" value="NGY05575.1"/>
    <property type="molecule type" value="Genomic_DNA"/>
</dbReference>
<dbReference type="Proteomes" id="UP000472676">
    <property type="component" value="Unassembled WGS sequence"/>
</dbReference>
<dbReference type="InterPro" id="IPR036514">
    <property type="entry name" value="SGNH_hydro_sf"/>
</dbReference>
<sequence>MQRLIAFLFERLFRKVRLAWCSSIEAAAVPGIGGIAFVGDSITHNGRWDLIFPHAATRNFGINGDRTDQVLSRLDPVIRIDPSKIFVLIGTNDLGQGVDMETIVANLEQMLEKLGTALPDCTIYLQTVMPRAAKFAARIRALNARYAQIAERRGLVLVDLYPAFDDGGGKMRSEFTYDDLHLNGAGYTHWRDVLAPHVPDRR</sequence>
<evidence type="ECO:0000259" key="1">
    <source>
        <dbReference type="Pfam" id="PF13472"/>
    </source>
</evidence>
<reference evidence="2 3" key="1">
    <citation type="journal article" date="2014" name="Int. J. Syst. Evol. Microbiol.">
        <title>Solimonas terrae sp. nov., isolated from soil.</title>
        <authorList>
            <person name="Kim S.J."/>
            <person name="Moon J.Y."/>
            <person name="Weon H.Y."/>
            <person name="Ahn J.H."/>
            <person name="Chen W.M."/>
            <person name="Kwon S.W."/>
        </authorList>
    </citation>
    <scope>NUCLEOTIDE SEQUENCE [LARGE SCALE GENOMIC DNA]</scope>
    <source>
        <strain evidence="2 3">KIS83-12</strain>
    </source>
</reference>
<comment type="caution">
    <text evidence="2">The sequence shown here is derived from an EMBL/GenBank/DDBJ whole genome shotgun (WGS) entry which is preliminary data.</text>
</comment>
<dbReference type="Gene3D" id="3.40.50.1110">
    <property type="entry name" value="SGNH hydrolase"/>
    <property type="match status" value="1"/>
</dbReference>
<dbReference type="PANTHER" id="PTHR30383:SF5">
    <property type="entry name" value="SGNH HYDROLASE-TYPE ESTERASE DOMAIN-CONTAINING PROTEIN"/>
    <property type="match status" value="1"/>
</dbReference>
<evidence type="ECO:0000313" key="2">
    <source>
        <dbReference type="EMBL" id="NGY05575.1"/>
    </source>
</evidence>
<dbReference type="InterPro" id="IPR013830">
    <property type="entry name" value="SGNH_hydro"/>
</dbReference>
<dbReference type="SUPFAM" id="SSF52266">
    <property type="entry name" value="SGNH hydrolase"/>
    <property type="match status" value="1"/>
</dbReference>
<accession>A0A6M2BTL8</accession>
<dbReference type="AlphaFoldDB" id="A0A6M2BTL8"/>
<proteinExistence type="predicted"/>
<evidence type="ECO:0000313" key="3">
    <source>
        <dbReference type="Proteomes" id="UP000472676"/>
    </source>
</evidence>
<name>A0A6M2BTL8_9GAMM</name>
<protein>
    <recommendedName>
        <fullName evidence="1">SGNH hydrolase-type esterase domain-containing protein</fullName>
    </recommendedName>
</protein>